<evidence type="ECO:0000259" key="12">
    <source>
        <dbReference type="PROSITE" id="PS51163"/>
    </source>
</evidence>
<organism evidence="13 14">
    <name type="scientific">Litorilinea aerophila</name>
    <dbReference type="NCBI Taxonomy" id="1204385"/>
    <lineage>
        <taxon>Bacteria</taxon>
        <taxon>Bacillati</taxon>
        <taxon>Chloroflexota</taxon>
        <taxon>Caldilineae</taxon>
        <taxon>Caldilineales</taxon>
        <taxon>Caldilineaceae</taxon>
        <taxon>Litorilinea</taxon>
    </lineage>
</organism>
<sequence>MPSSQSPNQQDRTMTTQILPISDPAARSRAHALIQDHQVIAAPTDTVYGLMCRYDSAAAIEQLYVVKNRPPQKAIPVLIADEEQLDLLVAPPLPPVARFLMARFWPGALTLILAARPHLPAILTAGQPTVAVRMPDHDLLRELMRQTGPLAATSANLSGQPEAHSAEEVLALLPHGIPLILADTPESGREEGPPSTIVDVSGPATARPAILRVGPIADAINRALDEFGYPPLAHADRD</sequence>
<evidence type="ECO:0000256" key="7">
    <source>
        <dbReference type="ARBA" id="ARBA00022695"/>
    </source>
</evidence>
<dbReference type="Gene3D" id="3.90.870.10">
    <property type="entry name" value="DHBP synthase"/>
    <property type="match status" value="1"/>
</dbReference>
<evidence type="ECO:0000256" key="11">
    <source>
        <dbReference type="ARBA" id="ARBA00048366"/>
    </source>
</evidence>
<comment type="catalytic activity">
    <reaction evidence="11">
        <text>L-threonine + hydrogencarbonate + ATP = L-threonylcarbamoyladenylate + diphosphate + H2O</text>
        <dbReference type="Rhea" id="RHEA:36407"/>
        <dbReference type="ChEBI" id="CHEBI:15377"/>
        <dbReference type="ChEBI" id="CHEBI:17544"/>
        <dbReference type="ChEBI" id="CHEBI:30616"/>
        <dbReference type="ChEBI" id="CHEBI:33019"/>
        <dbReference type="ChEBI" id="CHEBI:57926"/>
        <dbReference type="ChEBI" id="CHEBI:73682"/>
        <dbReference type="EC" id="2.7.7.87"/>
    </reaction>
</comment>
<evidence type="ECO:0000256" key="1">
    <source>
        <dbReference type="ARBA" id="ARBA00004496"/>
    </source>
</evidence>
<keyword evidence="6" id="KW-0819">tRNA processing</keyword>
<dbReference type="EMBL" id="VIGC01000027">
    <property type="protein sequence ID" value="TQE94156.1"/>
    <property type="molecule type" value="Genomic_DNA"/>
</dbReference>
<dbReference type="InterPro" id="IPR050156">
    <property type="entry name" value="TC-AMP_synthase_SUA5"/>
</dbReference>
<dbReference type="GO" id="GO:0005737">
    <property type="term" value="C:cytoplasm"/>
    <property type="evidence" value="ECO:0007669"/>
    <property type="project" value="UniProtKB-SubCell"/>
</dbReference>
<dbReference type="PROSITE" id="PS51163">
    <property type="entry name" value="YRDC"/>
    <property type="match status" value="1"/>
</dbReference>
<dbReference type="AlphaFoldDB" id="A0A540VBL0"/>
<evidence type="ECO:0000256" key="5">
    <source>
        <dbReference type="ARBA" id="ARBA00022679"/>
    </source>
</evidence>
<evidence type="ECO:0000313" key="13">
    <source>
        <dbReference type="EMBL" id="TQE94156.1"/>
    </source>
</evidence>
<evidence type="ECO:0000313" key="14">
    <source>
        <dbReference type="Proteomes" id="UP000317371"/>
    </source>
</evidence>
<keyword evidence="5" id="KW-0808">Transferase</keyword>
<keyword evidence="14" id="KW-1185">Reference proteome</keyword>
<dbReference type="SUPFAM" id="SSF55821">
    <property type="entry name" value="YrdC/RibB"/>
    <property type="match status" value="1"/>
</dbReference>
<accession>A0A540VBL0</accession>
<comment type="caution">
    <text evidence="13">The sequence shown here is derived from an EMBL/GenBank/DDBJ whole genome shotgun (WGS) entry which is preliminary data.</text>
</comment>
<dbReference type="GO" id="GO:0006450">
    <property type="term" value="P:regulation of translational fidelity"/>
    <property type="evidence" value="ECO:0007669"/>
    <property type="project" value="TreeGrafter"/>
</dbReference>
<dbReference type="Proteomes" id="UP000317371">
    <property type="component" value="Unassembled WGS sequence"/>
</dbReference>
<keyword evidence="8" id="KW-0547">Nucleotide-binding</keyword>
<dbReference type="OrthoDB" id="9814580at2"/>
<proteinExistence type="inferred from homology"/>
<dbReference type="InterPro" id="IPR006070">
    <property type="entry name" value="Sua5-like_dom"/>
</dbReference>
<evidence type="ECO:0000256" key="4">
    <source>
        <dbReference type="ARBA" id="ARBA00022490"/>
    </source>
</evidence>
<keyword evidence="4" id="KW-0963">Cytoplasm</keyword>
<evidence type="ECO:0000256" key="8">
    <source>
        <dbReference type="ARBA" id="ARBA00022741"/>
    </source>
</evidence>
<dbReference type="GO" id="GO:0008033">
    <property type="term" value="P:tRNA processing"/>
    <property type="evidence" value="ECO:0007669"/>
    <property type="project" value="UniProtKB-KW"/>
</dbReference>
<keyword evidence="9" id="KW-0067">ATP-binding</keyword>
<dbReference type="FunCoup" id="A0A540VBL0">
    <property type="interactions" value="438"/>
</dbReference>
<dbReference type="EC" id="2.7.7.87" evidence="3"/>
<evidence type="ECO:0000256" key="10">
    <source>
        <dbReference type="ARBA" id="ARBA00029774"/>
    </source>
</evidence>
<dbReference type="PANTHER" id="PTHR17490:SF16">
    <property type="entry name" value="THREONYLCARBAMOYL-AMP SYNTHASE"/>
    <property type="match status" value="1"/>
</dbReference>
<dbReference type="GO" id="GO:0003725">
    <property type="term" value="F:double-stranded RNA binding"/>
    <property type="evidence" value="ECO:0007669"/>
    <property type="project" value="InterPro"/>
</dbReference>
<dbReference type="GO" id="GO:0005524">
    <property type="term" value="F:ATP binding"/>
    <property type="evidence" value="ECO:0007669"/>
    <property type="project" value="UniProtKB-KW"/>
</dbReference>
<dbReference type="Pfam" id="PF01300">
    <property type="entry name" value="Sua5_yciO_yrdC"/>
    <property type="match status" value="1"/>
</dbReference>
<dbReference type="GO" id="GO:0061710">
    <property type="term" value="F:L-threonylcarbamoyladenylate synthase"/>
    <property type="evidence" value="ECO:0007669"/>
    <property type="project" value="UniProtKB-EC"/>
</dbReference>
<reference evidence="13 14" key="1">
    <citation type="submission" date="2019-06" db="EMBL/GenBank/DDBJ databases">
        <title>Genome sequence of Litorilinea aerophila BAA-2444.</title>
        <authorList>
            <person name="Maclea K.S."/>
            <person name="Maurais E.G."/>
            <person name="Iannazzi L.C."/>
        </authorList>
    </citation>
    <scope>NUCLEOTIDE SEQUENCE [LARGE SCALE GENOMIC DNA]</scope>
    <source>
        <strain evidence="13 14">ATCC BAA-2444</strain>
    </source>
</reference>
<dbReference type="InParanoid" id="A0A540VBL0"/>
<dbReference type="GO" id="GO:0000049">
    <property type="term" value="F:tRNA binding"/>
    <property type="evidence" value="ECO:0007669"/>
    <property type="project" value="TreeGrafter"/>
</dbReference>
<keyword evidence="7" id="KW-0548">Nucleotidyltransferase</keyword>
<dbReference type="InterPro" id="IPR017945">
    <property type="entry name" value="DHBP_synth_RibB-like_a/b_dom"/>
</dbReference>
<gene>
    <name evidence="13" type="ORF">FKZ61_18180</name>
</gene>
<comment type="subcellular location">
    <subcellularLocation>
        <location evidence="1">Cytoplasm</location>
    </subcellularLocation>
</comment>
<evidence type="ECO:0000256" key="3">
    <source>
        <dbReference type="ARBA" id="ARBA00012584"/>
    </source>
</evidence>
<evidence type="ECO:0000256" key="6">
    <source>
        <dbReference type="ARBA" id="ARBA00022694"/>
    </source>
</evidence>
<comment type="similarity">
    <text evidence="2">Belongs to the SUA5 family.</text>
</comment>
<protein>
    <recommendedName>
        <fullName evidence="10">L-threonylcarbamoyladenylate synthase</fullName>
        <ecNumber evidence="3">2.7.7.87</ecNumber>
    </recommendedName>
    <alternativeName>
        <fullName evidence="10">L-threonylcarbamoyladenylate synthase</fullName>
    </alternativeName>
</protein>
<dbReference type="PANTHER" id="PTHR17490">
    <property type="entry name" value="SUA5"/>
    <property type="match status" value="1"/>
</dbReference>
<evidence type="ECO:0000256" key="9">
    <source>
        <dbReference type="ARBA" id="ARBA00022840"/>
    </source>
</evidence>
<name>A0A540VBL0_9CHLR</name>
<feature type="domain" description="YrdC-like" evidence="12">
    <location>
        <begin position="24"/>
        <end position="216"/>
    </location>
</feature>
<dbReference type="NCBIfam" id="TIGR00057">
    <property type="entry name" value="L-threonylcarbamoyladenylate synthase"/>
    <property type="match status" value="1"/>
</dbReference>
<evidence type="ECO:0000256" key="2">
    <source>
        <dbReference type="ARBA" id="ARBA00007663"/>
    </source>
</evidence>